<organism evidence="1">
    <name type="scientific">Rhizophora mucronata</name>
    <name type="common">Asiatic mangrove</name>
    <dbReference type="NCBI Taxonomy" id="61149"/>
    <lineage>
        <taxon>Eukaryota</taxon>
        <taxon>Viridiplantae</taxon>
        <taxon>Streptophyta</taxon>
        <taxon>Embryophyta</taxon>
        <taxon>Tracheophyta</taxon>
        <taxon>Spermatophyta</taxon>
        <taxon>Magnoliopsida</taxon>
        <taxon>eudicotyledons</taxon>
        <taxon>Gunneridae</taxon>
        <taxon>Pentapetalae</taxon>
        <taxon>rosids</taxon>
        <taxon>fabids</taxon>
        <taxon>Malpighiales</taxon>
        <taxon>Rhizophoraceae</taxon>
        <taxon>Rhizophora</taxon>
    </lineage>
</organism>
<proteinExistence type="predicted"/>
<dbReference type="EMBL" id="GGEC01074630">
    <property type="protein sequence ID" value="MBX55114.1"/>
    <property type="molecule type" value="Transcribed_RNA"/>
</dbReference>
<reference evidence="1" key="1">
    <citation type="submission" date="2018-02" db="EMBL/GenBank/DDBJ databases">
        <title>Rhizophora mucronata_Transcriptome.</title>
        <authorList>
            <person name="Meera S.P."/>
            <person name="Sreeshan A."/>
            <person name="Augustine A."/>
        </authorList>
    </citation>
    <scope>NUCLEOTIDE SEQUENCE</scope>
    <source>
        <tissue evidence="1">Leaf</tissue>
    </source>
</reference>
<evidence type="ECO:0000313" key="1">
    <source>
        <dbReference type="EMBL" id="MBX55114.1"/>
    </source>
</evidence>
<dbReference type="AlphaFoldDB" id="A0A2P2PK39"/>
<name>A0A2P2PK39_RHIMU</name>
<sequence>MICNYVANEMDSFSQHCGLFVSISLKSFV</sequence>
<accession>A0A2P2PK39</accession>
<protein>
    <submittedName>
        <fullName evidence="1">Uncharacterized protein</fullName>
    </submittedName>
</protein>